<dbReference type="InterPro" id="IPR033394">
    <property type="entry name" value="Svf1-like_C"/>
</dbReference>
<gene>
    <name evidence="7" type="primary">SVF1</name>
    <name evidence="7" type="ORF">VE01_01609</name>
</gene>
<dbReference type="InterPro" id="IPR051385">
    <property type="entry name" value="Ceramide-binding_SVF1"/>
</dbReference>
<feature type="domain" description="Svf1-like N-terminal" evidence="5">
    <location>
        <begin position="55"/>
        <end position="214"/>
    </location>
</feature>
<reference evidence="8" key="2">
    <citation type="journal article" date="2018" name="Nat. Commun.">
        <title>Extreme sensitivity to ultraviolet light in the fungal pathogen causing white-nose syndrome of bats.</title>
        <authorList>
            <person name="Palmer J.M."/>
            <person name="Drees K.P."/>
            <person name="Foster J.T."/>
            <person name="Lindner D.L."/>
        </authorList>
    </citation>
    <scope>NUCLEOTIDE SEQUENCE [LARGE SCALE GENOMIC DNA]</scope>
    <source>
        <strain evidence="8">UAMH 10579</strain>
    </source>
</reference>
<dbReference type="EMBL" id="KV460209">
    <property type="protein sequence ID" value="OBU00407.1"/>
    <property type="molecule type" value="Genomic_DNA"/>
</dbReference>
<sequence>MMNWAKQALANVAGTQEPIYGPSAIRSVSEQAATVPYTELKREDLKWVNMDSTSVETQVFYLTADSGHIAFVQVIHSNVAGIRRTSQFNTKIFYPGGAKPILWASDPLSDVDFSDDGVNYYAENLAVELSEDGKTYTIKSMTNKSAIVNITMTQTAPGFQAGNDGTTLFGTDLENPWGKMRHVFWPRNKVSGTIVTNDGPIDFTGKGMFVHALQGMKPHHAAGKWNFVDFQGEKFTAVMMEYTTPPSYGSTVVNIGAIVKDGEIIMASSPNRATHVTTKSDSDNDWPEPATVRYEWSGKTKDGKSVEAVLETALGERLDRIDVMAEVPGFVKTIVANTAGTKPYIYQYSPTTAPSLKLKIGDEEEVVETEEPILKGELGAHGRFRIDMVHLTVKAAENFKYQVWPVDQTHTWIAKFGLPVSTPHWRQVKGYTFPQLHSVDEDVVNHPSLSPCSNARGSTQVDAQTNHNNQLMNLEHVKTRNLLKTKAKRVTEGGTTTPKKGTGPKVKVTTQKPKLAKAKNVRQVKMVAKPGNIANVKRTSTSKKASGIRKPPTAQKSKAQKPRKVQKPKAQKPRKVQKPSAVHKPSKARKPPKPLKPQNMSKPPKPSKSPKGQDQSKARK</sequence>
<feature type="compositionally biased region" description="Basic residues" evidence="4">
    <location>
        <begin position="558"/>
        <end position="577"/>
    </location>
</feature>
<evidence type="ECO:0000256" key="2">
    <source>
        <dbReference type="ARBA" id="ARBA00009069"/>
    </source>
</evidence>
<protein>
    <submittedName>
        <fullName evidence="7">Cell survival pathways protein</fullName>
    </submittedName>
</protein>
<evidence type="ECO:0000259" key="6">
    <source>
        <dbReference type="Pfam" id="PF17187"/>
    </source>
</evidence>
<name>A0A1B8GX73_9PEZI</name>
<dbReference type="AlphaFoldDB" id="A0A1B8GX73"/>
<proteinExistence type="inferred from homology"/>
<accession>A0A1B8GX73</accession>
<dbReference type="Proteomes" id="UP000091956">
    <property type="component" value="Unassembled WGS sequence"/>
</dbReference>
<dbReference type="GO" id="GO:0005737">
    <property type="term" value="C:cytoplasm"/>
    <property type="evidence" value="ECO:0007669"/>
    <property type="project" value="UniProtKB-SubCell"/>
</dbReference>
<dbReference type="GO" id="GO:0006979">
    <property type="term" value="P:response to oxidative stress"/>
    <property type="evidence" value="ECO:0007669"/>
    <property type="project" value="InterPro"/>
</dbReference>
<organism evidence="7 8">
    <name type="scientific">Pseudogymnoascus verrucosus</name>
    <dbReference type="NCBI Taxonomy" id="342668"/>
    <lineage>
        <taxon>Eukaryota</taxon>
        <taxon>Fungi</taxon>
        <taxon>Dikarya</taxon>
        <taxon>Ascomycota</taxon>
        <taxon>Pezizomycotina</taxon>
        <taxon>Leotiomycetes</taxon>
        <taxon>Thelebolales</taxon>
        <taxon>Thelebolaceae</taxon>
        <taxon>Pseudogymnoascus</taxon>
    </lineage>
</organism>
<comment type="similarity">
    <text evidence="2">Belongs to the SVF1 family.</text>
</comment>
<dbReference type="SUPFAM" id="SSF159245">
    <property type="entry name" value="AttH-like"/>
    <property type="match status" value="1"/>
</dbReference>
<feature type="compositionally biased region" description="Low complexity" evidence="4">
    <location>
        <begin position="492"/>
        <end position="508"/>
    </location>
</feature>
<dbReference type="GeneID" id="28834995"/>
<dbReference type="RefSeq" id="XP_018134139.1">
    <property type="nucleotide sequence ID" value="XM_018271128.2"/>
</dbReference>
<evidence type="ECO:0000256" key="4">
    <source>
        <dbReference type="SAM" id="MobiDB-lite"/>
    </source>
</evidence>
<dbReference type="PANTHER" id="PTHR47107:SF1">
    <property type="entry name" value="CERAMIDE-BINDING PROTEIN SVF1-RELATED"/>
    <property type="match status" value="1"/>
</dbReference>
<dbReference type="InterPro" id="IPR013931">
    <property type="entry name" value="Svf1-like_N"/>
</dbReference>
<evidence type="ECO:0000313" key="8">
    <source>
        <dbReference type="Proteomes" id="UP000091956"/>
    </source>
</evidence>
<evidence type="ECO:0000259" key="5">
    <source>
        <dbReference type="Pfam" id="PF08622"/>
    </source>
</evidence>
<dbReference type="STRING" id="342668.A0A1B8GX73"/>
<feature type="region of interest" description="Disordered" evidence="4">
    <location>
        <begin position="486"/>
        <end position="508"/>
    </location>
</feature>
<feature type="region of interest" description="Disordered" evidence="4">
    <location>
        <begin position="525"/>
        <end position="620"/>
    </location>
</feature>
<evidence type="ECO:0000313" key="7">
    <source>
        <dbReference type="EMBL" id="OBU00407.1"/>
    </source>
</evidence>
<dbReference type="OrthoDB" id="2590239at2759"/>
<keyword evidence="8" id="KW-1185">Reference proteome</keyword>
<dbReference type="Pfam" id="PF17187">
    <property type="entry name" value="Svf1_C"/>
    <property type="match status" value="1"/>
</dbReference>
<feature type="compositionally biased region" description="Basic residues" evidence="4">
    <location>
        <begin position="584"/>
        <end position="593"/>
    </location>
</feature>
<evidence type="ECO:0000256" key="3">
    <source>
        <dbReference type="ARBA" id="ARBA00022490"/>
    </source>
</evidence>
<keyword evidence="3" id="KW-0963">Cytoplasm</keyword>
<dbReference type="PANTHER" id="PTHR47107">
    <property type="entry name" value="SVF1-LIKE PROTEIN YDR222W-RELATED"/>
    <property type="match status" value="1"/>
</dbReference>
<feature type="domain" description="Svf1-like C-terminal" evidence="6">
    <location>
        <begin position="216"/>
        <end position="367"/>
    </location>
</feature>
<dbReference type="Pfam" id="PF08622">
    <property type="entry name" value="Svf1"/>
    <property type="match status" value="1"/>
</dbReference>
<reference evidence="7 8" key="1">
    <citation type="submission" date="2016-03" db="EMBL/GenBank/DDBJ databases">
        <title>Comparative genomics of Pseudogymnoascus destructans, the fungus causing white-nose syndrome of bats.</title>
        <authorList>
            <person name="Palmer J.M."/>
            <person name="Drees K.P."/>
            <person name="Foster J.T."/>
            <person name="Lindner D.L."/>
        </authorList>
    </citation>
    <scope>NUCLEOTIDE SEQUENCE [LARGE SCALE GENOMIC DNA]</scope>
    <source>
        <strain evidence="7 8">UAMH 10579</strain>
    </source>
</reference>
<evidence type="ECO:0000256" key="1">
    <source>
        <dbReference type="ARBA" id="ARBA00004496"/>
    </source>
</evidence>
<comment type="subcellular location">
    <subcellularLocation>
        <location evidence="1">Cytoplasm</location>
    </subcellularLocation>
</comment>